<dbReference type="HOGENOM" id="CLU_206611_0_0_6"/>
<dbReference type="Proteomes" id="UP000019089">
    <property type="component" value="Chromosome"/>
</dbReference>
<dbReference type="KEGG" id="psyr:N018_13240"/>
<evidence type="ECO:0000313" key="2">
    <source>
        <dbReference type="Proteomes" id="UP000019089"/>
    </source>
</evidence>
<accession>W0MWC3</accession>
<proteinExistence type="predicted"/>
<dbReference type="EMBL" id="CP007014">
    <property type="protein sequence ID" value="AHG41121.1"/>
    <property type="molecule type" value="Genomic_DNA"/>
</dbReference>
<dbReference type="STRING" id="1357279.N018_13240"/>
<gene>
    <name evidence="1" type="ORF">N018_13240</name>
</gene>
<evidence type="ECO:0000313" key="1">
    <source>
        <dbReference type="EMBL" id="AHG41121.1"/>
    </source>
</evidence>
<name>W0MWC3_PSESX</name>
<dbReference type="AlphaFoldDB" id="W0MWC3"/>
<protein>
    <submittedName>
        <fullName evidence="1">Uncharacterized protein</fullName>
    </submittedName>
</protein>
<dbReference type="RefSeq" id="WP_025389867.1">
    <property type="nucleotide sequence ID" value="NZ_CP007014.1"/>
</dbReference>
<sequence length="63" mass="6853">MPIIPYSNYGNGDDEDKRIMAVNAALELIHARVSTSSVGGLLEGEMSRLSDYADQIQAAIKKQ</sequence>
<organism evidence="1 2">
    <name type="scientific">Pseudomonas syringae CC1557</name>
    <dbReference type="NCBI Taxonomy" id="1357279"/>
    <lineage>
        <taxon>Bacteria</taxon>
        <taxon>Pseudomonadati</taxon>
        <taxon>Pseudomonadota</taxon>
        <taxon>Gammaproteobacteria</taxon>
        <taxon>Pseudomonadales</taxon>
        <taxon>Pseudomonadaceae</taxon>
        <taxon>Pseudomonas</taxon>
        <taxon>Pseudomonas syringae</taxon>
    </lineage>
</organism>
<reference evidence="1 2" key="1">
    <citation type="submission" date="2013-12" db="EMBL/GenBank/DDBJ databases">
        <title>Interactions Between Genome Architecture and Virulence Genes in Pseudomonas syringae, strain CC1557 as a model.</title>
        <authorList>
            <person name="Baltrus D."/>
            <person name="Hockett K."/>
            <person name="Karlsrud E."/>
            <person name="Dougherty K."/>
            <person name="Nishimura M."/>
        </authorList>
    </citation>
    <scope>NUCLEOTIDE SEQUENCE [LARGE SCALE GENOMIC DNA]</scope>
    <source>
        <strain evidence="1 2">CC1557</strain>
    </source>
</reference>